<evidence type="ECO:0008006" key="4">
    <source>
        <dbReference type="Google" id="ProtNLM"/>
    </source>
</evidence>
<feature type="transmembrane region" description="Helical" evidence="1">
    <location>
        <begin position="147"/>
        <end position="163"/>
    </location>
</feature>
<keyword evidence="3" id="KW-1185">Reference proteome</keyword>
<sequence length="187" mass="21440">MSLRRTFTAKDEDGQETPVQRLALDEDEQEELIQGLVRRNQEETSFNLLALDGLICLSFSMYLFRLMSSLCKGGNLSLPYGRVALAFMVLLHPVLVSFTRIKFLLCFSRNTGRLSDPRDIVPLRSLLIPTFAPMTASFFQGQRLHEVLFWGFPFLLLLLVILFREEEAATEARLERLRGLKYHLKGA</sequence>
<keyword evidence="1" id="KW-0472">Membrane</keyword>
<reference evidence="2" key="1">
    <citation type="submission" date="2020-07" db="EMBL/GenBank/DDBJ databases">
        <title>Draft Genome Sequence of a Deep-Sea Yeast, Naganishia (Cryptococcus) liquefaciens strain N6.</title>
        <authorList>
            <person name="Han Y.W."/>
            <person name="Kajitani R."/>
            <person name="Morimoto H."/>
            <person name="Parhat M."/>
            <person name="Tsubouchi H."/>
            <person name="Bakenova O."/>
            <person name="Ogata M."/>
            <person name="Argunhan B."/>
            <person name="Aoki R."/>
            <person name="Kajiwara S."/>
            <person name="Itoh T."/>
            <person name="Iwasaki H."/>
        </authorList>
    </citation>
    <scope>NUCLEOTIDE SEQUENCE</scope>
    <source>
        <strain evidence="2">N6</strain>
    </source>
</reference>
<evidence type="ECO:0000256" key="1">
    <source>
        <dbReference type="SAM" id="Phobius"/>
    </source>
</evidence>
<evidence type="ECO:0000313" key="3">
    <source>
        <dbReference type="Proteomes" id="UP000620104"/>
    </source>
</evidence>
<keyword evidence="1" id="KW-1133">Transmembrane helix</keyword>
<proteinExistence type="predicted"/>
<dbReference type="EMBL" id="BLZA01000023">
    <property type="protein sequence ID" value="GHJ87822.1"/>
    <property type="molecule type" value="Genomic_DNA"/>
</dbReference>
<dbReference type="Proteomes" id="UP000620104">
    <property type="component" value="Unassembled WGS sequence"/>
</dbReference>
<name>A0A8H3YH35_9TREE</name>
<accession>A0A8H3YH35</accession>
<gene>
    <name evidence="2" type="ORF">NliqN6_4224</name>
</gene>
<protein>
    <recommendedName>
        <fullName evidence="4">Transmembrane protein</fullName>
    </recommendedName>
</protein>
<feature type="transmembrane region" description="Helical" evidence="1">
    <location>
        <begin position="121"/>
        <end position="141"/>
    </location>
</feature>
<feature type="transmembrane region" description="Helical" evidence="1">
    <location>
        <begin position="84"/>
        <end position="101"/>
    </location>
</feature>
<evidence type="ECO:0000313" key="2">
    <source>
        <dbReference type="EMBL" id="GHJ87822.1"/>
    </source>
</evidence>
<comment type="caution">
    <text evidence="2">The sequence shown here is derived from an EMBL/GenBank/DDBJ whole genome shotgun (WGS) entry which is preliminary data.</text>
</comment>
<organism evidence="2 3">
    <name type="scientific">Naganishia liquefaciens</name>
    <dbReference type="NCBI Taxonomy" id="104408"/>
    <lineage>
        <taxon>Eukaryota</taxon>
        <taxon>Fungi</taxon>
        <taxon>Dikarya</taxon>
        <taxon>Basidiomycota</taxon>
        <taxon>Agaricomycotina</taxon>
        <taxon>Tremellomycetes</taxon>
        <taxon>Filobasidiales</taxon>
        <taxon>Filobasidiaceae</taxon>
        <taxon>Naganishia</taxon>
    </lineage>
</organism>
<feature type="transmembrane region" description="Helical" evidence="1">
    <location>
        <begin position="46"/>
        <end position="64"/>
    </location>
</feature>
<keyword evidence="1" id="KW-0812">Transmembrane</keyword>
<dbReference type="AlphaFoldDB" id="A0A8H3YH35"/>